<comment type="caution">
    <text evidence="1">The sequence shown here is derived from an EMBL/GenBank/DDBJ whole genome shotgun (WGS) entry which is preliminary data.</text>
</comment>
<dbReference type="EMBL" id="BKCP01005572">
    <property type="protein sequence ID" value="GER39101.1"/>
    <property type="molecule type" value="Genomic_DNA"/>
</dbReference>
<sequence length="226" mass="25384">MWSQPGVSPCAFARAKSCLSGMGSLRDWCFCGRKPLSFCVRARSFETGGTQLPVIGLEQPKRFRTHLLYSVSRAGPVLSASADVVDKVDGSYAEGERKDQYRLFREEGFIPTSLGKRGPERKGKQGGKNSQDFRCLSFISLIYAIEGSEESTIYAYDRLKTFKKRGVLHFRTNSLTPKPEVSNYRSKEGKTDALRYETGQTARSETHLFGQGRKIYQSSLPKKNQI</sequence>
<keyword evidence="2" id="KW-1185">Reference proteome</keyword>
<organism evidence="1 2">
    <name type="scientific">Striga asiatica</name>
    <name type="common">Asiatic witchweed</name>
    <name type="synonym">Buchnera asiatica</name>
    <dbReference type="NCBI Taxonomy" id="4170"/>
    <lineage>
        <taxon>Eukaryota</taxon>
        <taxon>Viridiplantae</taxon>
        <taxon>Streptophyta</taxon>
        <taxon>Embryophyta</taxon>
        <taxon>Tracheophyta</taxon>
        <taxon>Spermatophyta</taxon>
        <taxon>Magnoliopsida</taxon>
        <taxon>eudicotyledons</taxon>
        <taxon>Gunneridae</taxon>
        <taxon>Pentapetalae</taxon>
        <taxon>asterids</taxon>
        <taxon>lamiids</taxon>
        <taxon>Lamiales</taxon>
        <taxon>Orobanchaceae</taxon>
        <taxon>Buchnereae</taxon>
        <taxon>Striga</taxon>
    </lineage>
</organism>
<protein>
    <submittedName>
        <fullName evidence="1">Fatty acid desaturase 2</fullName>
    </submittedName>
</protein>
<name>A0A5A7Q2G0_STRAF</name>
<evidence type="ECO:0000313" key="1">
    <source>
        <dbReference type="EMBL" id="GER39101.1"/>
    </source>
</evidence>
<gene>
    <name evidence="1" type="ORF">STAS_15671</name>
</gene>
<proteinExistence type="predicted"/>
<reference evidence="2" key="1">
    <citation type="journal article" date="2019" name="Curr. Biol.">
        <title>Genome Sequence of Striga asiatica Provides Insight into the Evolution of Plant Parasitism.</title>
        <authorList>
            <person name="Yoshida S."/>
            <person name="Kim S."/>
            <person name="Wafula E.K."/>
            <person name="Tanskanen J."/>
            <person name="Kim Y.M."/>
            <person name="Honaas L."/>
            <person name="Yang Z."/>
            <person name="Spallek T."/>
            <person name="Conn C.E."/>
            <person name="Ichihashi Y."/>
            <person name="Cheong K."/>
            <person name="Cui S."/>
            <person name="Der J.P."/>
            <person name="Gundlach H."/>
            <person name="Jiao Y."/>
            <person name="Hori C."/>
            <person name="Ishida J.K."/>
            <person name="Kasahara H."/>
            <person name="Kiba T."/>
            <person name="Kim M.S."/>
            <person name="Koo N."/>
            <person name="Laohavisit A."/>
            <person name="Lee Y.H."/>
            <person name="Lumba S."/>
            <person name="McCourt P."/>
            <person name="Mortimer J.C."/>
            <person name="Mutuku J.M."/>
            <person name="Nomura T."/>
            <person name="Sasaki-Sekimoto Y."/>
            <person name="Seto Y."/>
            <person name="Wang Y."/>
            <person name="Wakatake T."/>
            <person name="Sakakibara H."/>
            <person name="Demura T."/>
            <person name="Yamaguchi S."/>
            <person name="Yoneyama K."/>
            <person name="Manabe R.I."/>
            <person name="Nelson D.C."/>
            <person name="Schulman A.H."/>
            <person name="Timko M.P."/>
            <person name="dePamphilis C.W."/>
            <person name="Choi D."/>
            <person name="Shirasu K."/>
        </authorList>
    </citation>
    <scope>NUCLEOTIDE SEQUENCE [LARGE SCALE GENOMIC DNA]</scope>
    <source>
        <strain evidence="2">cv. UVA1</strain>
    </source>
</reference>
<dbReference type="AlphaFoldDB" id="A0A5A7Q2G0"/>
<evidence type="ECO:0000313" key="2">
    <source>
        <dbReference type="Proteomes" id="UP000325081"/>
    </source>
</evidence>
<dbReference type="Proteomes" id="UP000325081">
    <property type="component" value="Unassembled WGS sequence"/>
</dbReference>
<accession>A0A5A7Q2G0</accession>